<feature type="non-terminal residue" evidence="3">
    <location>
        <position position="1"/>
    </location>
</feature>
<keyword evidence="1" id="KW-0175">Coiled coil</keyword>
<dbReference type="Proteomes" id="UP000886653">
    <property type="component" value="Unassembled WGS sequence"/>
</dbReference>
<comment type="caution">
    <text evidence="3">The sequence shown here is derived from an EMBL/GenBank/DDBJ whole genome shotgun (WGS) entry which is preliminary data.</text>
</comment>
<sequence length="328" mass="36355">PNVAATLQRESALLGSAGKRFPLHRVAILHAKTGGDDQPQTCPGEAAANGRRWCDRRHPDSNLTGVIARFTPASENSRISSGKALRPYNLLHFPPSRSLSRASSPVPGTAIKSHYPSPLGLALTPTHSRPVTPHHELQAIKREHQLQTIKRDHQLELERLRLQARELQHDKALLTARTIRLERELSFHHHCHHPSFEAQPPTHLRPTFDRSHSHPNVIGFESLCPATRPPVLSSPGAYPASSTPSTSSPRSSLYSSRTSLLADHTYRPLTAHHSRSGSSSTNHSVSRPCSPSPSLKGILKHPRKPEPQPPTELRLWASERRRSLDSRN</sequence>
<evidence type="ECO:0000313" key="4">
    <source>
        <dbReference type="Proteomes" id="UP000886653"/>
    </source>
</evidence>
<protein>
    <submittedName>
        <fullName evidence="3">Uncharacterized protein</fullName>
    </submittedName>
</protein>
<organism evidence="3 4">
    <name type="scientific">Cronartium quercuum f. sp. fusiforme G11</name>
    <dbReference type="NCBI Taxonomy" id="708437"/>
    <lineage>
        <taxon>Eukaryota</taxon>
        <taxon>Fungi</taxon>
        <taxon>Dikarya</taxon>
        <taxon>Basidiomycota</taxon>
        <taxon>Pucciniomycotina</taxon>
        <taxon>Pucciniomycetes</taxon>
        <taxon>Pucciniales</taxon>
        <taxon>Coleosporiaceae</taxon>
        <taxon>Cronartium</taxon>
    </lineage>
</organism>
<reference evidence="3" key="1">
    <citation type="submission" date="2013-11" db="EMBL/GenBank/DDBJ databases">
        <title>Genome sequence of the fusiform rust pathogen reveals effectors for host alternation and coevolution with pine.</title>
        <authorList>
            <consortium name="DOE Joint Genome Institute"/>
            <person name="Smith K."/>
            <person name="Pendleton A."/>
            <person name="Kubisiak T."/>
            <person name="Anderson C."/>
            <person name="Salamov A."/>
            <person name="Aerts A."/>
            <person name="Riley R."/>
            <person name="Clum A."/>
            <person name="Lindquist E."/>
            <person name="Ence D."/>
            <person name="Campbell M."/>
            <person name="Kronenberg Z."/>
            <person name="Feau N."/>
            <person name="Dhillon B."/>
            <person name="Hamelin R."/>
            <person name="Burleigh J."/>
            <person name="Smith J."/>
            <person name="Yandell M."/>
            <person name="Nelson C."/>
            <person name="Grigoriev I."/>
            <person name="Davis J."/>
        </authorList>
    </citation>
    <scope>NUCLEOTIDE SEQUENCE</scope>
    <source>
        <strain evidence="3">G11</strain>
    </source>
</reference>
<name>A0A9P6TCE5_9BASI</name>
<feature type="region of interest" description="Disordered" evidence="2">
    <location>
        <begin position="270"/>
        <end position="328"/>
    </location>
</feature>
<evidence type="ECO:0000256" key="2">
    <source>
        <dbReference type="SAM" id="MobiDB-lite"/>
    </source>
</evidence>
<proteinExistence type="predicted"/>
<feature type="coiled-coil region" evidence="1">
    <location>
        <begin position="150"/>
        <end position="184"/>
    </location>
</feature>
<accession>A0A9P6TCE5</accession>
<feature type="compositionally biased region" description="Low complexity" evidence="2">
    <location>
        <begin position="276"/>
        <end position="286"/>
    </location>
</feature>
<keyword evidence="4" id="KW-1185">Reference proteome</keyword>
<dbReference type="AlphaFoldDB" id="A0A9P6TCE5"/>
<feature type="region of interest" description="Disordered" evidence="2">
    <location>
        <begin position="234"/>
        <end position="257"/>
    </location>
</feature>
<gene>
    <name evidence="3" type="ORF">CROQUDRAFT_91673</name>
</gene>
<feature type="compositionally biased region" description="Basic and acidic residues" evidence="2">
    <location>
        <begin position="317"/>
        <end position="328"/>
    </location>
</feature>
<evidence type="ECO:0000313" key="3">
    <source>
        <dbReference type="EMBL" id="KAG0147232.1"/>
    </source>
</evidence>
<evidence type="ECO:0000256" key="1">
    <source>
        <dbReference type="SAM" id="Coils"/>
    </source>
</evidence>
<dbReference type="EMBL" id="MU167250">
    <property type="protein sequence ID" value="KAG0147232.1"/>
    <property type="molecule type" value="Genomic_DNA"/>
</dbReference>